<dbReference type="Pfam" id="PF21673">
    <property type="entry name" value="CCDC93_N"/>
    <property type="match status" value="1"/>
</dbReference>
<evidence type="ECO:0000256" key="3">
    <source>
        <dbReference type="SAM" id="Coils"/>
    </source>
</evidence>
<dbReference type="Pfam" id="PF09762">
    <property type="entry name" value="CCDC93_CC"/>
    <property type="match status" value="1"/>
</dbReference>
<evidence type="ECO:0008006" key="8">
    <source>
        <dbReference type="Google" id="ProtNLM"/>
    </source>
</evidence>
<dbReference type="InterPro" id="IPR039116">
    <property type="entry name" value="CCDC93"/>
</dbReference>
<feature type="coiled-coil region" evidence="3">
    <location>
        <begin position="303"/>
        <end position="330"/>
    </location>
</feature>
<dbReference type="EMBL" id="JBGMDY010000001">
    <property type="protein sequence ID" value="KAL2346799.1"/>
    <property type="molecule type" value="Genomic_DNA"/>
</dbReference>
<keyword evidence="2 3" id="KW-0175">Coiled coil</keyword>
<evidence type="ECO:0000259" key="4">
    <source>
        <dbReference type="Pfam" id="PF09762"/>
    </source>
</evidence>
<feature type="domain" description="CCDC93 N-terminal" evidence="5">
    <location>
        <begin position="6"/>
        <end position="98"/>
    </location>
</feature>
<dbReference type="InterPro" id="IPR048747">
    <property type="entry name" value="CCDC93_N"/>
</dbReference>
<dbReference type="PANTHER" id="PTHR16441">
    <property type="entry name" value="FIDIPIDINE"/>
    <property type="match status" value="1"/>
</dbReference>
<gene>
    <name evidence="6" type="ORF">Fmac_000799</name>
</gene>
<dbReference type="PANTHER" id="PTHR16441:SF0">
    <property type="entry name" value="COILED-COIL DOMAIN-CONTAINING PROTEIN 93"/>
    <property type="match status" value="1"/>
</dbReference>
<evidence type="ECO:0000256" key="1">
    <source>
        <dbReference type="ARBA" id="ARBA00007219"/>
    </source>
</evidence>
<comment type="similarity">
    <text evidence="1">Belongs to the CCDC93 family.</text>
</comment>
<dbReference type="AlphaFoldDB" id="A0ABD1NFB5"/>
<proteinExistence type="inferred from homology"/>
<evidence type="ECO:0000259" key="5">
    <source>
        <dbReference type="Pfam" id="PF21673"/>
    </source>
</evidence>
<accession>A0ABD1NFB5</accession>
<evidence type="ECO:0000313" key="6">
    <source>
        <dbReference type="EMBL" id="KAL2346799.1"/>
    </source>
</evidence>
<evidence type="ECO:0000313" key="7">
    <source>
        <dbReference type="Proteomes" id="UP001603857"/>
    </source>
</evidence>
<reference evidence="6 7" key="1">
    <citation type="submission" date="2024-08" db="EMBL/GenBank/DDBJ databases">
        <title>Insights into the chromosomal genome structure of Flemingia macrophylla.</title>
        <authorList>
            <person name="Ding Y."/>
            <person name="Zhao Y."/>
            <person name="Bi W."/>
            <person name="Wu M."/>
            <person name="Zhao G."/>
            <person name="Gong Y."/>
            <person name="Li W."/>
            <person name="Zhang P."/>
        </authorList>
    </citation>
    <scope>NUCLEOTIDE SEQUENCE [LARGE SCALE GENOMIC DNA]</scope>
    <source>
        <strain evidence="6">DYQJB</strain>
        <tissue evidence="6">Leaf</tissue>
    </source>
</reference>
<comment type="caution">
    <text evidence="6">The sequence shown here is derived from an EMBL/GenBank/DDBJ whole genome shotgun (WGS) entry which is preliminary data.</text>
</comment>
<name>A0ABD1NFB5_9FABA</name>
<feature type="coiled-coil region" evidence="3">
    <location>
        <begin position="184"/>
        <end position="211"/>
    </location>
</feature>
<keyword evidence="7" id="KW-1185">Reference proteome</keyword>
<evidence type="ECO:0000256" key="2">
    <source>
        <dbReference type="ARBA" id="ARBA00023054"/>
    </source>
</evidence>
<organism evidence="6 7">
    <name type="scientific">Flemingia macrophylla</name>
    <dbReference type="NCBI Taxonomy" id="520843"/>
    <lineage>
        <taxon>Eukaryota</taxon>
        <taxon>Viridiplantae</taxon>
        <taxon>Streptophyta</taxon>
        <taxon>Embryophyta</taxon>
        <taxon>Tracheophyta</taxon>
        <taxon>Spermatophyta</taxon>
        <taxon>Magnoliopsida</taxon>
        <taxon>eudicotyledons</taxon>
        <taxon>Gunneridae</taxon>
        <taxon>Pentapetalae</taxon>
        <taxon>rosids</taxon>
        <taxon>fabids</taxon>
        <taxon>Fabales</taxon>
        <taxon>Fabaceae</taxon>
        <taxon>Papilionoideae</taxon>
        <taxon>50 kb inversion clade</taxon>
        <taxon>NPAAA clade</taxon>
        <taxon>indigoferoid/millettioid clade</taxon>
        <taxon>Phaseoleae</taxon>
        <taxon>Flemingia</taxon>
    </lineage>
</organism>
<protein>
    <recommendedName>
        <fullName evidence="8">Coiled-coil domain-containing protein 93</fullName>
    </recommendedName>
</protein>
<dbReference type="Proteomes" id="UP001603857">
    <property type="component" value="Unassembled WGS sequence"/>
</dbReference>
<sequence length="413" mass="47167">MEEEESNSSSVEQILDLLYAAGYVDAACSDAPPSRRIAGGLSWCIAALMQVSLNHDDDTRGIEESLRLVGCPHPLRPSHLQDLDTRALFPVIQWVTSHLPLKREHRVNQVCHAENTSEVEECRTMNETLGGNLDELNHRKMNVVKQLNILQDRINKEGADSAVQKLVSIMTSLKDLEKQQNYFLSSRDSKHAELQADISELERKITNDSNSENLSDGLHCSFNELIEKVNLMKKQLAAQLRDIVAVRRRIDDLPCQSEVIQYERRLSELYAQIQFQDAFSSPDGRIKLVHSMEGIVKGSQQKLERVQVGLQEEERILNDLKQRYAASTGEQKHLYSLLKAFQIGFLPGPMCEEREVWVSKFRVKIAENLEVELHNILYCVCVRAEVASMVTSQYIYLYHHGGWVEHNQLQFKS</sequence>
<feature type="domain" description="CCDC93 coiled-coil" evidence="4">
    <location>
        <begin position="119"/>
        <end position="274"/>
    </location>
</feature>
<dbReference type="InterPro" id="IPR019159">
    <property type="entry name" value="CCDC93_CC"/>
</dbReference>